<dbReference type="GO" id="GO:0019867">
    <property type="term" value="C:outer membrane"/>
    <property type="evidence" value="ECO:0007669"/>
    <property type="project" value="InterPro"/>
</dbReference>
<evidence type="ECO:0000313" key="5">
    <source>
        <dbReference type="EMBL" id="NMM47602.1"/>
    </source>
</evidence>
<sequence length="365" mass="41571">MKRLMTILIIFFSFGCFAQKEEAIYRFDTARLKKIEFVALPVVFSTPETGFGFGGGGQIFIPGQSNIYNNRLSNMLFTAIYTTNKQFILDLKPQLYFGKGNYFFDMAYKFKIYPNQFWGIGPNTPESNEESYDMTSHEFRIALLKRLPPNLNFGFEYIYQNHNVTEVEEGGILDQRKVLGYDKAVISGLGVIFNLDSRDDVSSPFSGHYLQMSARFSSEVFGATTGFNKIITDLRTYFPLNDRSILAAQFYSENTFGEVPFQGASWYGGGDRARGYFKGRFIENQMYVIQAEYRLRFHQRWTVAGFGLVGEVAQYSREFFSSLKPAVGGGIRFKIKKDQSTVVRLDVGVGKEQGANIYFGVNEAF</sequence>
<dbReference type="AlphaFoldDB" id="A0A848J345"/>
<protein>
    <submittedName>
        <fullName evidence="5">BamA/TamA family outer membrane protein</fullName>
    </submittedName>
</protein>
<organism evidence="5 6">
    <name type="scientific">Marinigracilibium pacificum</name>
    <dbReference type="NCBI Taxonomy" id="2729599"/>
    <lineage>
        <taxon>Bacteria</taxon>
        <taxon>Pseudomonadati</taxon>
        <taxon>Bacteroidota</taxon>
        <taxon>Cytophagia</taxon>
        <taxon>Cytophagales</taxon>
        <taxon>Flammeovirgaceae</taxon>
        <taxon>Marinigracilibium</taxon>
    </lineage>
</organism>
<keyword evidence="3" id="KW-0732">Signal</keyword>
<evidence type="ECO:0000256" key="2">
    <source>
        <dbReference type="ARBA" id="ARBA00023136"/>
    </source>
</evidence>
<gene>
    <name evidence="5" type="ORF">HH304_04260</name>
</gene>
<name>A0A848J345_9BACT</name>
<dbReference type="EMBL" id="JABBNU010000002">
    <property type="protein sequence ID" value="NMM47602.1"/>
    <property type="molecule type" value="Genomic_DNA"/>
</dbReference>
<evidence type="ECO:0000259" key="4">
    <source>
        <dbReference type="Pfam" id="PF01103"/>
    </source>
</evidence>
<dbReference type="Proteomes" id="UP000559010">
    <property type="component" value="Unassembled WGS sequence"/>
</dbReference>
<comment type="subcellular location">
    <subcellularLocation>
        <location evidence="1">Membrane</location>
    </subcellularLocation>
</comment>
<comment type="caution">
    <text evidence="5">The sequence shown here is derived from an EMBL/GenBank/DDBJ whole genome shotgun (WGS) entry which is preliminary data.</text>
</comment>
<dbReference type="Gene3D" id="2.40.160.50">
    <property type="entry name" value="membrane protein fhac: a member of the omp85/tpsb transporter family"/>
    <property type="match status" value="1"/>
</dbReference>
<proteinExistence type="predicted"/>
<dbReference type="Pfam" id="PF01103">
    <property type="entry name" value="Omp85"/>
    <property type="match status" value="1"/>
</dbReference>
<dbReference type="PROSITE" id="PS51257">
    <property type="entry name" value="PROKAR_LIPOPROTEIN"/>
    <property type="match status" value="1"/>
</dbReference>
<reference evidence="5 6" key="1">
    <citation type="submission" date="2020-04" db="EMBL/GenBank/DDBJ databases">
        <title>Flammeovirgaceae bacterium KN852 isolated from deep sea.</title>
        <authorList>
            <person name="Zhang D.-C."/>
        </authorList>
    </citation>
    <scope>NUCLEOTIDE SEQUENCE [LARGE SCALE GENOMIC DNA]</scope>
    <source>
        <strain evidence="5 6">KN852</strain>
    </source>
</reference>
<feature type="chain" id="PRO_5032972938" evidence="3">
    <location>
        <begin position="19"/>
        <end position="365"/>
    </location>
</feature>
<accession>A0A848J345</accession>
<evidence type="ECO:0000313" key="6">
    <source>
        <dbReference type="Proteomes" id="UP000559010"/>
    </source>
</evidence>
<keyword evidence="6" id="KW-1185">Reference proteome</keyword>
<feature type="domain" description="Bacterial surface antigen (D15)" evidence="4">
    <location>
        <begin position="69"/>
        <end position="306"/>
    </location>
</feature>
<dbReference type="RefSeq" id="WP_169678222.1">
    <property type="nucleotide sequence ID" value="NZ_JABBNU010000002.1"/>
</dbReference>
<dbReference type="InterPro" id="IPR000184">
    <property type="entry name" value="Bac_surfAg_D15"/>
</dbReference>
<keyword evidence="2" id="KW-0472">Membrane</keyword>
<evidence type="ECO:0000256" key="3">
    <source>
        <dbReference type="SAM" id="SignalP"/>
    </source>
</evidence>
<feature type="signal peptide" evidence="3">
    <location>
        <begin position="1"/>
        <end position="18"/>
    </location>
</feature>
<evidence type="ECO:0000256" key="1">
    <source>
        <dbReference type="ARBA" id="ARBA00004370"/>
    </source>
</evidence>